<dbReference type="Gene3D" id="3.40.190.10">
    <property type="entry name" value="Periplasmic binding protein-like II"/>
    <property type="match status" value="2"/>
</dbReference>
<keyword evidence="4" id="KW-0378">Hydrolase</keyword>
<dbReference type="HAMAP" id="MF_00996">
    <property type="entry name" value="MqnD"/>
    <property type="match status" value="1"/>
</dbReference>
<feature type="binding site" evidence="5">
    <location>
        <begin position="304"/>
        <end position="306"/>
    </location>
    <ligand>
        <name>substrate</name>
    </ligand>
</feature>
<reference evidence="6 7" key="1">
    <citation type="submission" date="2015-12" db="EMBL/GenBank/DDBJ databases">
        <title>Genome sequence of Mucilaginibacter gotjawali.</title>
        <authorList>
            <person name="Lee J.S."/>
            <person name="Lee K.C."/>
            <person name="Kim K.K."/>
            <person name="Lee B.W."/>
        </authorList>
    </citation>
    <scope>NUCLEOTIDE SEQUENCE [LARGE SCALE GENOMIC DNA]</scope>
    <source>
        <strain evidence="6 7">SA3-7</strain>
    </source>
</reference>
<dbReference type="InterPro" id="IPR019963">
    <property type="entry name" value="FL_hydrolase_MqnB"/>
</dbReference>
<dbReference type="GO" id="GO:0016799">
    <property type="term" value="F:hydrolase activity, hydrolyzing N-glycosyl compounds"/>
    <property type="evidence" value="ECO:0007669"/>
    <property type="project" value="UniProtKB-UniRule"/>
</dbReference>
<comment type="similarity">
    <text evidence="5">Belongs to the MqnA/MqnD family. MqnD subfamily.</text>
</comment>
<dbReference type="PANTHER" id="PTHR37167">
    <property type="entry name" value="1,4-DIHYDROXY-6-NAPHTOATE SYNTHASE"/>
    <property type="match status" value="1"/>
</dbReference>
<evidence type="ECO:0000256" key="5">
    <source>
        <dbReference type="HAMAP-Rule" id="MF_00996"/>
    </source>
</evidence>
<feature type="binding site" evidence="5">
    <location>
        <begin position="364"/>
        <end position="365"/>
    </location>
    <ligand>
        <name>substrate</name>
    </ligand>
</feature>
<evidence type="ECO:0000313" key="6">
    <source>
        <dbReference type="EMBL" id="BAU52117.1"/>
    </source>
</evidence>
<dbReference type="UniPathway" id="UPA00079"/>
<evidence type="ECO:0000313" key="7">
    <source>
        <dbReference type="Proteomes" id="UP000218263"/>
    </source>
</evidence>
<gene>
    <name evidence="5 6" type="primary">mqnD</name>
    <name evidence="4" type="synonym">mqnB</name>
    <name evidence="6" type="ORF">MgSA37_00267</name>
</gene>
<comment type="catalytic activity">
    <reaction evidence="4">
        <text>futalosine + H2O = dehypoxanthine futalosine + hypoxanthine</text>
        <dbReference type="Rhea" id="RHEA:25904"/>
        <dbReference type="ChEBI" id="CHEBI:15377"/>
        <dbReference type="ChEBI" id="CHEBI:17368"/>
        <dbReference type="ChEBI" id="CHEBI:58863"/>
        <dbReference type="ChEBI" id="CHEBI:58864"/>
        <dbReference type="EC" id="3.2.2.26"/>
    </reaction>
</comment>
<sequence length="534" mass="60011">MRILVVAATREEVRDLIYDLRFTVYDFEKGDRPAIAKIGNMKTDILITGVGMVATAFVLGRHLTNNDYDLAINLGIAGSFDRNIALGEMLEITQDTFAELGAENDNEFLPIDQLGFGQGTYNPDYFLGDLGEFFPALNVKQATAITVNTVHGNEDSIRKVAERLNPQLESMEGAAFFYACKQFDIQSLQIRAVSNYVEKRNRGNWKIGLAIKNLNTFAVEYLNLMLRGKQRTKITTVTIDPPIFEMPVMTKLTLGFSPCPNDTFIFDALIHHKIDTEGLDFEVFYDDVETLNQKAMRGELDITKLSYHAFAYVADKYVLLDSGSALGFGVGPMLICKDDPGKLISNLKSQISNLKIGIPGKYTTANFLLGLAFPNATNKVELVFSDIEDAVLEGRVDVGLIIHENRFTYQDKGLKKIIDLGDYWEKQTGCAIPLGGIVANRNLPSEIQHKINRVLRRSVEFAFENPKSGLEFIRSHAQEMSEEVMYKHIELYVNKYSVDLGEEGKRAIKLLFDTARKKEIIPEFSDNIFITDLN</sequence>
<dbReference type="InterPro" id="IPR003773">
    <property type="entry name" value="Menaquinone_biosynth"/>
</dbReference>
<dbReference type="PANTHER" id="PTHR37167:SF1">
    <property type="entry name" value="1,4-DIHYDROXY-6-NAPHTOATE SYNTHASE"/>
    <property type="match status" value="1"/>
</dbReference>
<dbReference type="CDD" id="cd13635">
    <property type="entry name" value="PBP2_Ttha1568_Mqnd"/>
    <property type="match status" value="1"/>
</dbReference>
<name>A0A120MXV1_9SPHI</name>
<dbReference type="GO" id="GO:0009116">
    <property type="term" value="P:nucleoside metabolic process"/>
    <property type="evidence" value="ECO:0007669"/>
    <property type="project" value="InterPro"/>
</dbReference>
<dbReference type="OrthoDB" id="9809439at2"/>
<dbReference type="Pfam" id="PF01048">
    <property type="entry name" value="PNP_UDP_1"/>
    <property type="match status" value="1"/>
</dbReference>
<keyword evidence="3 5" id="KW-0456">Lyase</keyword>
<accession>A0A120MXV1</accession>
<protein>
    <recommendedName>
        <fullName evidence="4 5">Multifunctional fusion protein</fullName>
    </recommendedName>
    <domain>
        <recommendedName>
            <fullName evidence="4">Futalosine hydrolase</fullName>
            <shortName evidence="4">FL hydrolase</shortName>
            <ecNumber evidence="4">3.2.2.26</ecNumber>
        </recommendedName>
        <alternativeName>
            <fullName evidence="4">Futalosine nucleosidase</fullName>
        </alternativeName>
        <alternativeName>
            <fullName evidence="4">Menaquinone biosynthetic enzyme MqnB</fullName>
        </alternativeName>
    </domain>
    <domain>
        <recommendedName>
            <fullName evidence="5">1,4-dihydroxy-6-naphtoate synthase</fullName>
            <ecNumber evidence="5">4.1.99.29</ecNumber>
        </recommendedName>
        <alternativeName>
            <fullName evidence="5">Menaquinone biosynthetic enzyme MqnD</fullName>
        </alternativeName>
    </domain>
</protein>
<dbReference type="SUPFAM" id="SSF53850">
    <property type="entry name" value="Periplasmic binding protein-like II"/>
    <property type="match status" value="1"/>
</dbReference>
<keyword evidence="2 4" id="KW-0474">Menaquinone biosynthesis</keyword>
<dbReference type="InterPro" id="IPR035994">
    <property type="entry name" value="Nucleoside_phosphorylase_sf"/>
</dbReference>
<comment type="pathway">
    <text evidence="1 4">Quinol/quinone metabolism; menaquinone biosynthesis.</text>
</comment>
<proteinExistence type="inferred from homology"/>
<dbReference type="CDD" id="cd17766">
    <property type="entry name" value="futalosine_nucleosidase_MqnB"/>
    <property type="match status" value="1"/>
</dbReference>
<dbReference type="Gene3D" id="3.40.50.1580">
    <property type="entry name" value="Nucleoside phosphorylase domain"/>
    <property type="match status" value="1"/>
</dbReference>
<feature type="active site" description="Proton acceptor" evidence="5">
    <location>
        <position position="403"/>
    </location>
</feature>
<dbReference type="SUPFAM" id="SSF53167">
    <property type="entry name" value="Purine and uridine phosphorylases"/>
    <property type="match status" value="1"/>
</dbReference>
<comment type="similarity">
    <text evidence="4">Belongs to the PNP/UDP phosphorylase family. Futalosine hydrolase subfamily.</text>
</comment>
<dbReference type="EMBL" id="AP017313">
    <property type="protein sequence ID" value="BAU52117.1"/>
    <property type="molecule type" value="Genomic_DNA"/>
</dbReference>
<keyword evidence="7" id="KW-1185">Reference proteome</keyword>
<comment type="function">
    <text evidence="5">Catalyzes the conversion of cyclic dehypoxanthine futalosine (cyclic DHFL) into 1,4-dihydroxy-6-naphthoate, a step in the biosynthesis of menaquinone (MK, vitamin K2).</text>
</comment>
<dbReference type="EC" id="3.2.2.26" evidence="4"/>
<dbReference type="NCBIfam" id="TIGR03664">
    <property type="entry name" value="fut_nucase"/>
    <property type="match status" value="1"/>
</dbReference>
<dbReference type="GO" id="GO:0016830">
    <property type="term" value="F:carbon-carbon lyase activity"/>
    <property type="evidence" value="ECO:0007669"/>
    <property type="project" value="UniProtKB-UniRule"/>
</dbReference>
<dbReference type="HAMAP" id="MF_00991">
    <property type="entry name" value="MqnB"/>
    <property type="match status" value="1"/>
</dbReference>
<evidence type="ECO:0000256" key="4">
    <source>
        <dbReference type="HAMAP-Rule" id="MF_00991"/>
    </source>
</evidence>
<dbReference type="KEGG" id="mgot:MgSA37_00267"/>
<dbReference type="InterPro" id="IPR000845">
    <property type="entry name" value="Nucleoside_phosphorylase_d"/>
</dbReference>
<evidence type="ECO:0000256" key="1">
    <source>
        <dbReference type="ARBA" id="ARBA00004863"/>
    </source>
</evidence>
<evidence type="ECO:0000256" key="3">
    <source>
        <dbReference type="ARBA" id="ARBA00023239"/>
    </source>
</evidence>
<dbReference type="InterPro" id="IPR030869">
    <property type="entry name" value="MqnD"/>
</dbReference>
<dbReference type="Pfam" id="PF02621">
    <property type="entry name" value="VitK2_biosynth"/>
    <property type="match status" value="1"/>
</dbReference>
<organism evidence="6 7">
    <name type="scientific">Mucilaginibacter gotjawali</name>
    <dbReference type="NCBI Taxonomy" id="1550579"/>
    <lineage>
        <taxon>Bacteria</taxon>
        <taxon>Pseudomonadati</taxon>
        <taxon>Bacteroidota</taxon>
        <taxon>Sphingobacteriia</taxon>
        <taxon>Sphingobacteriales</taxon>
        <taxon>Sphingobacteriaceae</taxon>
        <taxon>Mucilaginibacter</taxon>
    </lineage>
</organism>
<dbReference type="Proteomes" id="UP000218263">
    <property type="component" value="Chromosome"/>
</dbReference>
<dbReference type="EC" id="4.1.99.29" evidence="5"/>
<comment type="catalytic activity">
    <reaction evidence="5">
        <text>cyclic dehypoxanthinylfutalosinate = 1,4-dihydroxy-6-naphthoate + dihydroxyacetone</text>
        <dbReference type="Rhea" id="RHEA:33087"/>
        <dbReference type="ChEBI" id="CHEBI:16016"/>
        <dbReference type="ChEBI" id="CHEBI:64254"/>
        <dbReference type="ChEBI" id="CHEBI:64270"/>
        <dbReference type="EC" id="4.1.99.29"/>
    </reaction>
</comment>
<dbReference type="GO" id="GO:0009234">
    <property type="term" value="P:menaquinone biosynthetic process"/>
    <property type="evidence" value="ECO:0007669"/>
    <property type="project" value="UniProtKB-UniRule"/>
</dbReference>
<evidence type="ECO:0000256" key="2">
    <source>
        <dbReference type="ARBA" id="ARBA00022428"/>
    </source>
</evidence>
<comment type="function">
    <text evidence="4">Catalyzes the hydrolysis of futalosine (FL) to dehypoxanthine futalosine (DHFL) and hypoxanthine, a step in the biosynthesis of menaquinone (MK, vitamin K2).</text>
</comment>
<dbReference type="AlphaFoldDB" id="A0A120MXV1"/>